<dbReference type="OrthoDB" id="10447871at2759"/>
<evidence type="ECO:0000256" key="1">
    <source>
        <dbReference type="SAM" id="MobiDB-lite"/>
    </source>
</evidence>
<evidence type="ECO:0000313" key="3">
    <source>
        <dbReference type="Proteomes" id="UP000054217"/>
    </source>
</evidence>
<reference evidence="2 3" key="1">
    <citation type="submission" date="2014-04" db="EMBL/GenBank/DDBJ databases">
        <authorList>
            <consortium name="DOE Joint Genome Institute"/>
            <person name="Kuo A."/>
            <person name="Kohler A."/>
            <person name="Costa M.D."/>
            <person name="Nagy L.G."/>
            <person name="Floudas D."/>
            <person name="Copeland A."/>
            <person name="Barry K.W."/>
            <person name="Cichocki N."/>
            <person name="Veneault-Fourrey C."/>
            <person name="LaButti K."/>
            <person name="Lindquist E.A."/>
            <person name="Lipzen A."/>
            <person name="Lundell T."/>
            <person name="Morin E."/>
            <person name="Murat C."/>
            <person name="Sun H."/>
            <person name="Tunlid A."/>
            <person name="Henrissat B."/>
            <person name="Grigoriev I.V."/>
            <person name="Hibbett D.S."/>
            <person name="Martin F."/>
            <person name="Nordberg H.P."/>
            <person name="Cantor M.N."/>
            <person name="Hua S.X."/>
        </authorList>
    </citation>
    <scope>NUCLEOTIDE SEQUENCE [LARGE SCALE GENOMIC DNA]</scope>
    <source>
        <strain evidence="2 3">Marx 270</strain>
    </source>
</reference>
<evidence type="ECO:0000313" key="2">
    <source>
        <dbReference type="EMBL" id="KIO02023.1"/>
    </source>
</evidence>
<reference evidence="3" key="2">
    <citation type="submission" date="2015-01" db="EMBL/GenBank/DDBJ databases">
        <title>Evolutionary Origins and Diversification of the Mycorrhizal Mutualists.</title>
        <authorList>
            <consortium name="DOE Joint Genome Institute"/>
            <consortium name="Mycorrhizal Genomics Consortium"/>
            <person name="Kohler A."/>
            <person name="Kuo A."/>
            <person name="Nagy L.G."/>
            <person name="Floudas D."/>
            <person name="Copeland A."/>
            <person name="Barry K.W."/>
            <person name="Cichocki N."/>
            <person name="Veneault-Fourrey C."/>
            <person name="LaButti K."/>
            <person name="Lindquist E.A."/>
            <person name="Lipzen A."/>
            <person name="Lundell T."/>
            <person name="Morin E."/>
            <person name="Murat C."/>
            <person name="Riley R."/>
            <person name="Ohm R."/>
            <person name="Sun H."/>
            <person name="Tunlid A."/>
            <person name="Henrissat B."/>
            <person name="Grigoriev I.V."/>
            <person name="Hibbett D.S."/>
            <person name="Martin F."/>
        </authorList>
    </citation>
    <scope>NUCLEOTIDE SEQUENCE [LARGE SCALE GENOMIC DNA]</scope>
    <source>
        <strain evidence="3">Marx 270</strain>
    </source>
</reference>
<proteinExistence type="predicted"/>
<feature type="compositionally biased region" description="Pro residues" evidence="1">
    <location>
        <begin position="1"/>
        <end position="10"/>
    </location>
</feature>
<gene>
    <name evidence="2" type="ORF">M404DRAFT_28257</name>
</gene>
<dbReference type="InParanoid" id="A0A0C3IYZ7"/>
<accession>A0A0C3IYZ7</accession>
<organism evidence="2 3">
    <name type="scientific">Pisolithus tinctorius Marx 270</name>
    <dbReference type="NCBI Taxonomy" id="870435"/>
    <lineage>
        <taxon>Eukaryota</taxon>
        <taxon>Fungi</taxon>
        <taxon>Dikarya</taxon>
        <taxon>Basidiomycota</taxon>
        <taxon>Agaricomycotina</taxon>
        <taxon>Agaricomycetes</taxon>
        <taxon>Agaricomycetidae</taxon>
        <taxon>Boletales</taxon>
        <taxon>Sclerodermatineae</taxon>
        <taxon>Pisolithaceae</taxon>
        <taxon>Pisolithus</taxon>
    </lineage>
</organism>
<protein>
    <submittedName>
        <fullName evidence="2">Uncharacterized protein</fullName>
    </submittedName>
</protein>
<dbReference type="AlphaFoldDB" id="A0A0C3IYZ7"/>
<dbReference type="HOGENOM" id="CLU_2723227_0_0_1"/>
<sequence>MPTPLTPPESPASTSLPDSGPSDQPGPVPSVPVTNSLAHTPLKAPLVSLINAATFMHACKLEGLSLTSPSLT</sequence>
<name>A0A0C3IYZ7_PISTI</name>
<dbReference type="EMBL" id="KN831984">
    <property type="protein sequence ID" value="KIO02023.1"/>
    <property type="molecule type" value="Genomic_DNA"/>
</dbReference>
<keyword evidence="3" id="KW-1185">Reference proteome</keyword>
<dbReference type="Proteomes" id="UP000054217">
    <property type="component" value="Unassembled WGS sequence"/>
</dbReference>
<feature type="region of interest" description="Disordered" evidence="1">
    <location>
        <begin position="1"/>
        <end position="36"/>
    </location>
</feature>